<proteinExistence type="predicted"/>
<dbReference type="PANTHER" id="PTHR13024:SF2">
    <property type="entry name" value="MICROSOMAL TRIGLYCERIDE TRANSFER PROTEIN-LIKE"/>
    <property type="match status" value="1"/>
</dbReference>
<dbReference type="FunFam" id="1.25.10.20:FF:000001">
    <property type="entry name" value="microsomal triglyceride transfer protein large subunit"/>
    <property type="match status" value="1"/>
</dbReference>
<evidence type="ECO:0000313" key="2">
    <source>
        <dbReference type="EMBL" id="NXE47826.1"/>
    </source>
</evidence>
<dbReference type="InterPro" id="IPR011030">
    <property type="entry name" value="Lipovitellin_superhlx_dom"/>
</dbReference>
<dbReference type="AlphaFoldDB" id="A0A7K8N3F4"/>
<dbReference type="Proteomes" id="UP000524187">
    <property type="component" value="Unassembled WGS sequence"/>
</dbReference>
<keyword evidence="3" id="KW-1185">Reference proteome</keyword>
<dbReference type="InterPro" id="IPR001747">
    <property type="entry name" value="Vitellogenin_N"/>
</dbReference>
<feature type="non-terminal residue" evidence="2">
    <location>
        <position position="1"/>
    </location>
</feature>
<evidence type="ECO:0000313" key="3">
    <source>
        <dbReference type="Proteomes" id="UP000524187"/>
    </source>
</evidence>
<dbReference type="EMBL" id="VWPT01000029">
    <property type="protein sequence ID" value="NXE47826.1"/>
    <property type="molecule type" value="Genomic_DNA"/>
</dbReference>
<protein>
    <submittedName>
        <fullName evidence="2">MTP protein</fullName>
    </submittedName>
</protein>
<dbReference type="PANTHER" id="PTHR13024">
    <property type="entry name" value="MICROSOMAL TRIGLYCERIDE TRANSFER PROTEIN, LARGE SUBUNIT"/>
    <property type="match status" value="1"/>
</dbReference>
<evidence type="ECO:0000259" key="1">
    <source>
        <dbReference type="Pfam" id="PF01347"/>
    </source>
</evidence>
<reference evidence="2 3" key="1">
    <citation type="submission" date="2019-09" db="EMBL/GenBank/DDBJ databases">
        <title>Bird 10,000 Genomes (B10K) Project - Family phase.</title>
        <authorList>
            <person name="Zhang G."/>
        </authorList>
    </citation>
    <scope>NUCLEOTIDE SEQUENCE [LARGE SCALE GENOMIC DNA]</scope>
    <source>
        <strain evidence="2">B10K-LSUMZ-50683</strain>
        <tissue evidence="2">Muscle</tissue>
    </source>
</reference>
<feature type="non-terminal residue" evidence="2">
    <location>
        <position position="252"/>
    </location>
</feature>
<dbReference type="GO" id="GO:0005548">
    <property type="term" value="F:phospholipid transporter activity"/>
    <property type="evidence" value="ECO:0007669"/>
    <property type="project" value="InterPro"/>
</dbReference>
<dbReference type="GO" id="GO:0042157">
    <property type="term" value="P:lipoprotein metabolic process"/>
    <property type="evidence" value="ECO:0007669"/>
    <property type="project" value="TreeGrafter"/>
</dbReference>
<accession>A0A7K8N3F4</accession>
<dbReference type="SUPFAM" id="SSF48431">
    <property type="entry name" value="Lipovitellin-phosvitin complex, superhelical domain"/>
    <property type="match status" value="1"/>
</dbReference>
<gene>
    <name evidence="2" type="primary">Mttp_0</name>
    <name evidence="2" type="ORF">CASCAS_R01839</name>
</gene>
<dbReference type="Pfam" id="PF01347">
    <property type="entry name" value="Vitellogenin_N"/>
    <property type="match status" value="1"/>
</dbReference>
<sequence length="252" mass="27991">FIQMLHGAKKKDILQLLRKAPRDMVPFFVEAAVAAQSVASLAALSSFLDFGKTPRSLLEKFLYAVAFSPRPSKELLSLVLDKLRGKRLAPEVRETGIVVIGSLVSKLCRQKLCGSQEVERGVETILQGLGSAKEESEVVLYLMSLRNAVLPETIPTLLRYTEEGPAAVTAAAVAALQRFPSQHISSEVKRAMRRIFHEKKKSYEKTCRLAAAEVLLDHEPLPMDVINILLATKEMETEMATLLWLKVQNSLH</sequence>
<feature type="domain" description="Vitellogenin" evidence="1">
    <location>
        <begin position="1"/>
        <end position="233"/>
    </location>
</feature>
<dbReference type="Gene3D" id="1.25.10.20">
    <property type="entry name" value="Vitellinogen, superhelical"/>
    <property type="match status" value="1"/>
</dbReference>
<comment type="caution">
    <text evidence="2">The sequence shown here is derived from an EMBL/GenBank/DDBJ whole genome shotgun (WGS) entry which is preliminary data.</text>
</comment>
<dbReference type="GO" id="GO:0005783">
    <property type="term" value="C:endoplasmic reticulum"/>
    <property type="evidence" value="ECO:0007669"/>
    <property type="project" value="TreeGrafter"/>
</dbReference>
<organism evidence="2 3">
    <name type="scientific">Casuarius casuarius</name>
    <name type="common">Southern cassowary</name>
    <name type="synonym">Struthio casuarius</name>
    <dbReference type="NCBI Taxonomy" id="8787"/>
    <lineage>
        <taxon>Eukaryota</taxon>
        <taxon>Metazoa</taxon>
        <taxon>Chordata</taxon>
        <taxon>Craniata</taxon>
        <taxon>Vertebrata</taxon>
        <taxon>Euteleostomi</taxon>
        <taxon>Archelosauria</taxon>
        <taxon>Archosauria</taxon>
        <taxon>Dinosauria</taxon>
        <taxon>Saurischia</taxon>
        <taxon>Theropoda</taxon>
        <taxon>Coelurosauria</taxon>
        <taxon>Aves</taxon>
        <taxon>Palaeognathae</taxon>
        <taxon>Casuariiformes</taxon>
        <taxon>Casuariidae</taxon>
        <taxon>Casuarius</taxon>
    </lineage>
</organism>
<name>A0A7K8N3F4_CASCA</name>
<dbReference type="InterPro" id="IPR039988">
    <property type="entry name" value="MTTP"/>
</dbReference>
<dbReference type="GO" id="GO:0016323">
    <property type="term" value="C:basolateral plasma membrane"/>
    <property type="evidence" value="ECO:0007669"/>
    <property type="project" value="TreeGrafter"/>
</dbReference>
<dbReference type="GO" id="GO:0005794">
    <property type="term" value="C:Golgi apparatus"/>
    <property type="evidence" value="ECO:0007669"/>
    <property type="project" value="TreeGrafter"/>
</dbReference>